<feature type="compositionally biased region" description="Pro residues" evidence="1">
    <location>
        <begin position="545"/>
        <end position="554"/>
    </location>
</feature>
<dbReference type="InterPro" id="IPR036116">
    <property type="entry name" value="FN3_sf"/>
</dbReference>
<dbReference type="EMBL" id="JAXCGZ010022765">
    <property type="protein sequence ID" value="KAK7024522.1"/>
    <property type="molecule type" value="Genomic_DNA"/>
</dbReference>
<feature type="region of interest" description="Disordered" evidence="1">
    <location>
        <begin position="517"/>
        <end position="557"/>
    </location>
</feature>
<comment type="caution">
    <text evidence="4">The sequence shown here is derived from an EMBL/GenBank/DDBJ whole genome shotgun (WGS) entry which is preliminary data.</text>
</comment>
<dbReference type="Gene3D" id="2.60.40.10">
    <property type="entry name" value="Immunoglobulins"/>
    <property type="match status" value="1"/>
</dbReference>
<feature type="compositionally biased region" description="Low complexity" evidence="1">
    <location>
        <begin position="523"/>
        <end position="534"/>
    </location>
</feature>
<dbReference type="AlphaFoldDB" id="A0AAN8WB34"/>
<gene>
    <name evidence="4" type="ORF">SK128_010206</name>
</gene>
<protein>
    <recommendedName>
        <fullName evidence="3">Fibronectin type-III domain-containing protein</fullName>
    </recommendedName>
</protein>
<evidence type="ECO:0000256" key="2">
    <source>
        <dbReference type="SAM" id="Phobius"/>
    </source>
</evidence>
<dbReference type="SUPFAM" id="SSF49265">
    <property type="entry name" value="Fibronectin type III"/>
    <property type="match status" value="1"/>
</dbReference>
<sequence>MALFIISCPCQQRRSKQYTNGNTRSGMDLNAPLLLVSCGGAPVVGARVEASLQRLGAYSNGSHYMPLNFALYDNGNGDADITRNDGVYSRYLPSLTTSNARYTLTLIVSDHNSSAQVIMPASPMTNMRTPYPYNTHIQFRNQYARPKTYPEVPRCCGSVVPYSTSRPTGRLSRTVTVGIIDIVGGEGSLSHIPPSRIGDFRAEINIAHQYVTFYWTEPGSNRDHGIVAQYEVVFSRDAAATAQGSGELTTNWTKPNIAGTPSSHSVFWKRHDGVYYFAIRAWNRAHKHGPWSNTVEIFMPHPPTTTEINTRGSTLGGPIGGTVGELGVTTPQPSILSTHDILAIIGAACCILVIILMMAVYYLIVVTRKRRRQQEKKVSEALEPATTTPAGCETDSETDSITKPPPPPEAMVVGEAEVPGKRSLSPIQSWPASTLLAEHERRRPNDSSDGEGGELSLHHPDLGVPYMPTAHPGHPPPFYYHTPNGHYIEDNLTMDSGSMVSSQPSESLLVYKVDTSTTDSIRPPSSSVTPTPVSWEGSRRQGPMKVPPPTPPKPTLAAHLTMGGVAASPVGTERKRRNVTQV</sequence>
<keyword evidence="2" id="KW-0472">Membrane</keyword>
<dbReference type="InterPro" id="IPR013783">
    <property type="entry name" value="Ig-like_fold"/>
</dbReference>
<evidence type="ECO:0000313" key="5">
    <source>
        <dbReference type="Proteomes" id="UP001381693"/>
    </source>
</evidence>
<evidence type="ECO:0000313" key="4">
    <source>
        <dbReference type="EMBL" id="KAK7024522.1"/>
    </source>
</evidence>
<evidence type="ECO:0000259" key="3">
    <source>
        <dbReference type="PROSITE" id="PS50853"/>
    </source>
</evidence>
<accession>A0AAN8WB34</accession>
<feature type="transmembrane region" description="Helical" evidence="2">
    <location>
        <begin position="341"/>
        <end position="364"/>
    </location>
</feature>
<keyword evidence="2" id="KW-0812">Transmembrane</keyword>
<proteinExistence type="predicted"/>
<feature type="compositionally biased region" description="Basic and acidic residues" evidence="1">
    <location>
        <begin position="437"/>
        <end position="446"/>
    </location>
</feature>
<feature type="domain" description="Fibronectin type-III" evidence="3">
    <location>
        <begin position="193"/>
        <end position="303"/>
    </location>
</feature>
<evidence type="ECO:0000256" key="1">
    <source>
        <dbReference type="SAM" id="MobiDB-lite"/>
    </source>
</evidence>
<keyword evidence="2" id="KW-1133">Transmembrane helix</keyword>
<name>A0AAN8WB34_HALRR</name>
<dbReference type="InterPro" id="IPR003961">
    <property type="entry name" value="FN3_dom"/>
</dbReference>
<dbReference type="PROSITE" id="PS50853">
    <property type="entry name" value="FN3"/>
    <property type="match status" value="1"/>
</dbReference>
<organism evidence="4 5">
    <name type="scientific">Halocaridina rubra</name>
    <name type="common">Hawaiian red shrimp</name>
    <dbReference type="NCBI Taxonomy" id="373956"/>
    <lineage>
        <taxon>Eukaryota</taxon>
        <taxon>Metazoa</taxon>
        <taxon>Ecdysozoa</taxon>
        <taxon>Arthropoda</taxon>
        <taxon>Crustacea</taxon>
        <taxon>Multicrustacea</taxon>
        <taxon>Malacostraca</taxon>
        <taxon>Eumalacostraca</taxon>
        <taxon>Eucarida</taxon>
        <taxon>Decapoda</taxon>
        <taxon>Pleocyemata</taxon>
        <taxon>Caridea</taxon>
        <taxon>Atyoidea</taxon>
        <taxon>Atyidae</taxon>
        <taxon>Halocaridina</taxon>
    </lineage>
</organism>
<feature type="region of interest" description="Disordered" evidence="1">
    <location>
        <begin position="373"/>
        <end position="462"/>
    </location>
</feature>
<dbReference type="Proteomes" id="UP001381693">
    <property type="component" value="Unassembled WGS sequence"/>
</dbReference>
<keyword evidence="5" id="KW-1185">Reference proteome</keyword>
<reference evidence="4 5" key="1">
    <citation type="submission" date="2023-11" db="EMBL/GenBank/DDBJ databases">
        <title>Halocaridina rubra genome assembly.</title>
        <authorList>
            <person name="Smith C."/>
        </authorList>
    </citation>
    <scope>NUCLEOTIDE SEQUENCE [LARGE SCALE GENOMIC DNA]</scope>
    <source>
        <strain evidence="4">EP-1</strain>
        <tissue evidence="4">Whole</tissue>
    </source>
</reference>